<accession>A0A1M7RNU8</accession>
<evidence type="ECO:0000313" key="7">
    <source>
        <dbReference type="EMBL" id="SHN48005.1"/>
    </source>
</evidence>
<proteinExistence type="inferred from homology"/>
<dbReference type="GO" id="GO:0016491">
    <property type="term" value="F:oxidoreductase activity"/>
    <property type="evidence" value="ECO:0007669"/>
    <property type="project" value="UniProtKB-KW"/>
</dbReference>
<name>A0A1M7RNU8_9ACTN</name>
<dbReference type="InterPro" id="IPR050416">
    <property type="entry name" value="FAD-linked_Oxidoreductase"/>
</dbReference>
<evidence type="ECO:0000259" key="6">
    <source>
        <dbReference type="PROSITE" id="PS51387"/>
    </source>
</evidence>
<dbReference type="PANTHER" id="PTHR42973">
    <property type="entry name" value="BINDING OXIDOREDUCTASE, PUTATIVE (AFU_ORTHOLOGUE AFUA_1G17690)-RELATED"/>
    <property type="match status" value="1"/>
</dbReference>
<comment type="cofactor">
    <cofactor evidence="1">
        <name>FAD</name>
        <dbReference type="ChEBI" id="CHEBI:57692"/>
    </cofactor>
</comment>
<keyword evidence="5" id="KW-0560">Oxidoreductase</keyword>
<feature type="domain" description="FAD-binding PCMH-type" evidence="6">
    <location>
        <begin position="47"/>
        <end position="215"/>
    </location>
</feature>
<keyword evidence="3" id="KW-0285">Flavoprotein</keyword>
<reference evidence="7 8" key="1">
    <citation type="submission" date="2016-11" db="EMBL/GenBank/DDBJ databases">
        <authorList>
            <person name="Jaros S."/>
            <person name="Januszkiewicz K."/>
            <person name="Wedrychowicz H."/>
        </authorList>
    </citation>
    <scope>NUCLEOTIDE SEQUENCE [LARGE SCALE GENOMIC DNA]</scope>
    <source>
        <strain evidence="7 8">DSM 46144</strain>
    </source>
</reference>
<dbReference type="PANTHER" id="PTHR42973:SF39">
    <property type="entry name" value="FAD-BINDING PCMH-TYPE DOMAIN-CONTAINING PROTEIN"/>
    <property type="match status" value="1"/>
</dbReference>
<evidence type="ECO:0000313" key="8">
    <source>
        <dbReference type="Proteomes" id="UP000184440"/>
    </source>
</evidence>
<dbReference type="AlphaFoldDB" id="A0A1M7RNU8"/>
<evidence type="ECO:0000256" key="2">
    <source>
        <dbReference type="ARBA" id="ARBA00005466"/>
    </source>
</evidence>
<dbReference type="PROSITE" id="PS51387">
    <property type="entry name" value="FAD_PCMH"/>
    <property type="match status" value="1"/>
</dbReference>
<evidence type="ECO:0000256" key="4">
    <source>
        <dbReference type="ARBA" id="ARBA00022827"/>
    </source>
</evidence>
<dbReference type="InterPro" id="IPR016169">
    <property type="entry name" value="FAD-bd_PCMH_sub2"/>
</dbReference>
<dbReference type="Gene3D" id="3.40.462.20">
    <property type="match status" value="1"/>
</dbReference>
<comment type="similarity">
    <text evidence="2">Belongs to the oxygen-dependent FAD-linked oxidoreductase family.</text>
</comment>
<dbReference type="GO" id="GO:0071949">
    <property type="term" value="F:FAD binding"/>
    <property type="evidence" value="ECO:0007669"/>
    <property type="project" value="InterPro"/>
</dbReference>
<evidence type="ECO:0000256" key="3">
    <source>
        <dbReference type="ARBA" id="ARBA00022630"/>
    </source>
</evidence>
<dbReference type="InterPro" id="IPR006094">
    <property type="entry name" value="Oxid_FAD_bind_N"/>
</dbReference>
<dbReference type="STRING" id="134849.SAMN05443668_1324"/>
<organism evidence="7 8">
    <name type="scientific">Cryptosporangium aurantiacum</name>
    <dbReference type="NCBI Taxonomy" id="134849"/>
    <lineage>
        <taxon>Bacteria</taxon>
        <taxon>Bacillati</taxon>
        <taxon>Actinomycetota</taxon>
        <taxon>Actinomycetes</taxon>
        <taxon>Cryptosporangiales</taxon>
        <taxon>Cryptosporangiaceae</taxon>
        <taxon>Cryptosporangium</taxon>
    </lineage>
</organism>
<dbReference type="InterPro" id="IPR036318">
    <property type="entry name" value="FAD-bd_PCMH-like_sf"/>
</dbReference>
<evidence type="ECO:0000256" key="5">
    <source>
        <dbReference type="ARBA" id="ARBA00023002"/>
    </source>
</evidence>
<dbReference type="InterPro" id="IPR016167">
    <property type="entry name" value="FAD-bd_PCMH_sub1"/>
</dbReference>
<dbReference type="EMBL" id="FRCS01000032">
    <property type="protein sequence ID" value="SHN48005.1"/>
    <property type="molecule type" value="Genomic_DNA"/>
</dbReference>
<dbReference type="Gene3D" id="3.30.43.10">
    <property type="entry name" value="Uridine Diphospho-n-acetylenolpyruvylglucosamine Reductase, domain 2"/>
    <property type="match status" value="1"/>
</dbReference>
<keyword evidence="4" id="KW-0274">FAD</keyword>
<dbReference type="Gene3D" id="3.30.465.10">
    <property type="match status" value="1"/>
</dbReference>
<dbReference type="Pfam" id="PF01565">
    <property type="entry name" value="FAD_binding_4"/>
    <property type="match status" value="1"/>
</dbReference>
<evidence type="ECO:0000256" key="1">
    <source>
        <dbReference type="ARBA" id="ARBA00001974"/>
    </source>
</evidence>
<dbReference type="SUPFAM" id="SSF56176">
    <property type="entry name" value="FAD-binding/transporter-associated domain-like"/>
    <property type="match status" value="1"/>
</dbReference>
<protein>
    <submittedName>
        <fullName evidence="7">FAD/FMN-containing dehydrogenase</fullName>
    </submittedName>
</protein>
<keyword evidence="8" id="KW-1185">Reference proteome</keyword>
<sequence length="464" mass="48804">MMTIGATATREAAGSVGADLTRLVRGQVLSPGDTGWEVARRPWNLQVKQEVRAVVVAEDAEDVAATVRYANQYGLSVAAQPVGHGATTALRDTILLRTGALRGVDVDPVARTARVAAGAGWADVLGRAGAHGLTGLAGSSTGPSVVGFTLGGGLSWFGRKYGFTANAVRSAEVVDANGDRYRVDATRDPELFWALRGGGGDFALVTELEFDLFPAPLLYGGRLLWPAERAAEVLEAYRETVAIAPEELSLWYTLLRFPPIPELPEFLRGRAMVAVDATYLGGLANGRELLSRLLAVPGTLLDTVGALQVADLGSVAAEPVDPVPAMEYAALLPELDDDAADTLLGVAGPHSGSPLNTVQLRHLGGALARPTIGGGAVGHLEEKFSLTGIGMPMGPGMAEQIEAHQALMADAFAPHASGRIFFTFLGSEESPVAAFPPDVLARLRDVKRRRDPHGVIRSNHPVLR</sequence>
<dbReference type="InterPro" id="IPR016166">
    <property type="entry name" value="FAD-bd_PCMH"/>
</dbReference>
<gene>
    <name evidence="7" type="ORF">SAMN05443668_1324</name>
</gene>
<dbReference type="Proteomes" id="UP000184440">
    <property type="component" value="Unassembled WGS sequence"/>
</dbReference>